<sequence>MHSLNVTNLLGPRTNHPKYKSTYSRDDRSYVYKVEGSRKSSINLSNLSSSRGISYHYLVLQVKVISNFTITITIRDDKTNHFNFAFSTATRKTPDGGGRPSSSQTCALIGLDLPKDTWVTVYFDLEQISRLYWVSGTYHYLDSIEVSPSCVVRWIFAQEELVYGDGGNIELPRGLSLEYPAGIENTTIIIPQQQNPTRKSKIPTRVSINSSNQTSTSSASKPKSHQKSRPTTTNTNTNANINTNGGSHISSHLIHNQHLVKGSSPSRHAQSDKPGKGSNQRNNQPDLTVSAIPARKSENVKGSAARLSSNSRNSAFELAEEDDEIERIDDLGNLNHNLNNNNYDDYDDDDSDGSAFGGDAPRYQTEFLNTDAEMHTRLPDDEEDELELVYIEPLGCYYCPSNQQYYQLDDK</sequence>
<proteinExistence type="predicted"/>
<evidence type="ECO:0000256" key="1">
    <source>
        <dbReference type="SAM" id="MobiDB-lite"/>
    </source>
</evidence>
<dbReference type="OrthoDB" id="10261083at2759"/>
<keyword evidence="4" id="KW-1185">Reference proteome</keyword>
<accession>A0A1J4L517</accession>
<dbReference type="AlphaFoldDB" id="A0A1J4L517"/>
<feature type="compositionally biased region" description="Polar residues" evidence="1">
    <location>
        <begin position="277"/>
        <end position="287"/>
    </location>
</feature>
<feature type="domain" description="CFA20" evidence="2">
    <location>
        <begin position="23"/>
        <end position="161"/>
    </location>
</feature>
<evidence type="ECO:0000313" key="4">
    <source>
        <dbReference type="Proteomes" id="UP000179807"/>
    </source>
</evidence>
<dbReference type="GeneID" id="94848401"/>
<evidence type="ECO:0000259" key="2">
    <source>
        <dbReference type="Pfam" id="PF05018"/>
    </source>
</evidence>
<protein>
    <recommendedName>
        <fullName evidence="2">CFA20 domain-containing protein</fullName>
    </recommendedName>
</protein>
<dbReference type="InterPro" id="IPR007714">
    <property type="entry name" value="CFA20_dom"/>
</dbReference>
<feature type="region of interest" description="Disordered" evidence="1">
    <location>
        <begin position="1"/>
        <end position="22"/>
    </location>
</feature>
<feature type="compositionally biased region" description="Low complexity" evidence="1">
    <location>
        <begin position="207"/>
        <end position="220"/>
    </location>
</feature>
<gene>
    <name evidence="3" type="ORF">TRFO_41307</name>
</gene>
<dbReference type="VEuPathDB" id="TrichDB:TRFO_41307"/>
<feature type="compositionally biased region" description="Low complexity" evidence="1">
    <location>
        <begin position="231"/>
        <end position="244"/>
    </location>
</feature>
<dbReference type="InterPro" id="IPR040441">
    <property type="entry name" value="CFA20/CFAP20DC"/>
</dbReference>
<dbReference type="Proteomes" id="UP000179807">
    <property type="component" value="Unassembled WGS sequence"/>
</dbReference>
<reference evidence="3" key="1">
    <citation type="submission" date="2016-10" db="EMBL/GenBank/DDBJ databases">
        <authorList>
            <person name="Benchimol M."/>
            <person name="Almeida L.G."/>
            <person name="Vasconcelos A.T."/>
            <person name="Perreira-Neves A."/>
            <person name="Rosa I.A."/>
            <person name="Tasca T."/>
            <person name="Bogo M.R."/>
            <person name="de Souza W."/>
        </authorList>
    </citation>
    <scope>NUCLEOTIDE SEQUENCE [LARGE SCALE GENOMIC DNA]</scope>
    <source>
        <strain evidence="3">K</strain>
    </source>
</reference>
<organism evidence="3 4">
    <name type="scientific">Tritrichomonas foetus</name>
    <dbReference type="NCBI Taxonomy" id="1144522"/>
    <lineage>
        <taxon>Eukaryota</taxon>
        <taxon>Metamonada</taxon>
        <taxon>Parabasalia</taxon>
        <taxon>Tritrichomonadida</taxon>
        <taxon>Tritrichomonadidae</taxon>
        <taxon>Tritrichomonas</taxon>
    </lineage>
</organism>
<comment type="caution">
    <text evidence="3">The sequence shown here is derived from an EMBL/GenBank/DDBJ whole genome shotgun (WGS) entry which is preliminary data.</text>
</comment>
<evidence type="ECO:0000313" key="3">
    <source>
        <dbReference type="EMBL" id="OHT17084.1"/>
    </source>
</evidence>
<feature type="region of interest" description="Disordered" evidence="1">
    <location>
        <begin position="188"/>
        <end position="249"/>
    </location>
</feature>
<feature type="region of interest" description="Disordered" evidence="1">
    <location>
        <begin position="261"/>
        <end position="320"/>
    </location>
</feature>
<feature type="compositionally biased region" description="Low complexity" evidence="1">
    <location>
        <begin position="303"/>
        <end position="315"/>
    </location>
</feature>
<dbReference type="EMBL" id="MLAK01000039">
    <property type="protein sequence ID" value="OHT17084.1"/>
    <property type="molecule type" value="Genomic_DNA"/>
</dbReference>
<dbReference type="Pfam" id="PF05018">
    <property type="entry name" value="CFA20_dom"/>
    <property type="match status" value="1"/>
</dbReference>
<name>A0A1J4L517_9EUKA</name>
<feature type="compositionally biased region" description="Polar residues" evidence="1">
    <location>
        <begin position="188"/>
        <end position="197"/>
    </location>
</feature>
<dbReference type="RefSeq" id="XP_068370220.1">
    <property type="nucleotide sequence ID" value="XM_068513697.1"/>
</dbReference>
<dbReference type="PANTHER" id="PTHR12458">
    <property type="entry name" value="ORF PROTEIN"/>
    <property type="match status" value="1"/>
</dbReference>